<name>A0A915DNY8_9BILA</name>
<organism evidence="6 7">
    <name type="scientific">Ditylenchus dipsaci</name>
    <dbReference type="NCBI Taxonomy" id="166011"/>
    <lineage>
        <taxon>Eukaryota</taxon>
        <taxon>Metazoa</taxon>
        <taxon>Ecdysozoa</taxon>
        <taxon>Nematoda</taxon>
        <taxon>Chromadorea</taxon>
        <taxon>Rhabditida</taxon>
        <taxon>Tylenchina</taxon>
        <taxon>Tylenchomorpha</taxon>
        <taxon>Sphaerularioidea</taxon>
        <taxon>Anguinidae</taxon>
        <taxon>Anguininae</taxon>
        <taxon>Ditylenchus</taxon>
    </lineage>
</organism>
<feature type="transmembrane region" description="Helical" evidence="5">
    <location>
        <begin position="69"/>
        <end position="93"/>
    </location>
</feature>
<evidence type="ECO:0000256" key="5">
    <source>
        <dbReference type="SAM" id="Phobius"/>
    </source>
</evidence>
<keyword evidence="2 5" id="KW-0812">Transmembrane</keyword>
<dbReference type="PANTHER" id="PTHR12778">
    <property type="entry name" value="SOLUTE CARRIER FAMILY 33 ACETYL-COA TRANSPORTER -RELATED"/>
    <property type="match status" value="1"/>
</dbReference>
<dbReference type="WBParaSite" id="jg21596">
    <property type="protein sequence ID" value="jg21596"/>
    <property type="gene ID" value="jg21596"/>
</dbReference>
<accession>A0A915DNY8</accession>
<dbReference type="PANTHER" id="PTHR12778:SF9">
    <property type="entry name" value="ACETYL-COENZYME A TRANSPORTER 1"/>
    <property type="match status" value="1"/>
</dbReference>
<feature type="transmembrane region" description="Helical" evidence="5">
    <location>
        <begin position="105"/>
        <end position="123"/>
    </location>
</feature>
<keyword evidence="3 5" id="KW-1133">Transmembrane helix</keyword>
<evidence type="ECO:0000256" key="4">
    <source>
        <dbReference type="ARBA" id="ARBA00023136"/>
    </source>
</evidence>
<proteinExistence type="predicted"/>
<dbReference type="GO" id="GO:0016020">
    <property type="term" value="C:membrane"/>
    <property type="evidence" value="ECO:0007669"/>
    <property type="project" value="UniProtKB-SubCell"/>
</dbReference>
<evidence type="ECO:0000313" key="6">
    <source>
        <dbReference type="Proteomes" id="UP000887574"/>
    </source>
</evidence>
<sequence>MAHEAQFDGGAHMAFFYKEDEDRGELPLDGGVHKAESFGVKAKYLVHPIATLELDPSDEKCLKDDFSSIFLLLFLYLLQGIPLGLIAAIPLILQSKEVTYGQQAIFSFAYWPFSMKLLWAPIVDSIYCKKLGRRKSWMVPCQYLIGAFLLTISYFIPDILGTNQRKEKASRQTC</sequence>
<dbReference type="InterPro" id="IPR024371">
    <property type="entry name" value="AcetylCoA_trans_1-like"/>
</dbReference>
<keyword evidence="4 5" id="KW-0472">Membrane</keyword>
<comment type="subcellular location">
    <subcellularLocation>
        <location evidence="1">Membrane</location>
        <topology evidence="1">Multi-pass membrane protein</topology>
    </subcellularLocation>
</comment>
<protein>
    <submittedName>
        <fullName evidence="7">Acetyl-coenzyme A transporter 1</fullName>
    </submittedName>
</protein>
<reference evidence="7" key="1">
    <citation type="submission" date="2022-11" db="UniProtKB">
        <authorList>
            <consortium name="WormBaseParasite"/>
        </authorList>
    </citation>
    <scope>IDENTIFICATION</scope>
</reference>
<dbReference type="GO" id="GO:0008521">
    <property type="term" value="F:acetyl-CoA transmembrane transporter activity"/>
    <property type="evidence" value="ECO:0007669"/>
    <property type="project" value="InterPro"/>
</dbReference>
<evidence type="ECO:0000256" key="2">
    <source>
        <dbReference type="ARBA" id="ARBA00022692"/>
    </source>
</evidence>
<evidence type="ECO:0000256" key="1">
    <source>
        <dbReference type="ARBA" id="ARBA00004141"/>
    </source>
</evidence>
<dbReference type="AlphaFoldDB" id="A0A915DNY8"/>
<keyword evidence="6" id="KW-1185">Reference proteome</keyword>
<dbReference type="GO" id="GO:0035348">
    <property type="term" value="P:acetyl-CoA transmembrane transport"/>
    <property type="evidence" value="ECO:0007669"/>
    <property type="project" value="InterPro"/>
</dbReference>
<dbReference type="Pfam" id="PF13000">
    <property type="entry name" value="Acatn"/>
    <property type="match status" value="1"/>
</dbReference>
<feature type="transmembrane region" description="Helical" evidence="5">
    <location>
        <begin position="143"/>
        <end position="161"/>
    </location>
</feature>
<dbReference type="Proteomes" id="UP000887574">
    <property type="component" value="Unplaced"/>
</dbReference>
<evidence type="ECO:0000313" key="7">
    <source>
        <dbReference type="WBParaSite" id="jg21596"/>
    </source>
</evidence>
<dbReference type="InterPro" id="IPR004752">
    <property type="entry name" value="AmpG_permease/AT-1"/>
</dbReference>
<evidence type="ECO:0000256" key="3">
    <source>
        <dbReference type="ARBA" id="ARBA00022989"/>
    </source>
</evidence>